<dbReference type="AlphaFoldDB" id="A0A841ERW0"/>
<accession>A0A841ERW0</accession>
<reference evidence="1 2" key="1">
    <citation type="submission" date="2020-08" db="EMBL/GenBank/DDBJ databases">
        <title>Functional genomics of gut bacteria from endangered species of beetles.</title>
        <authorList>
            <person name="Carlos-Shanley C."/>
        </authorList>
    </citation>
    <scope>NUCLEOTIDE SEQUENCE [LARGE SCALE GENOMIC DNA]</scope>
    <source>
        <strain evidence="1 2">S00070</strain>
    </source>
</reference>
<dbReference type="PROSITE" id="PS51257">
    <property type="entry name" value="PROKAR_LIPOPROTEIN"/>
    <property type="match status" value="1"/>
</dbReference>
<protein>
    <recommendedName>
        <fullName evidence="3">Lipoprotein</fullName>
    </recommendedName>
</protein>
<keyword evidence="2" id="KW-1185">Reference proteome</keyword>
<gene>
    <name evidence="1" type="ORF">HNP25_002074</name>
</gene>
<evidence type="ECO:0008006" key="3">
    <source>
        <dbReference type="Google" id="ProtNLM"/>
    </source>
</evidence>
<dbReference type="RefSeq" id="WP_184133878.1">
    <property type="nucleotide sequence ID" value="NZ_JACHKT010000012.1"/>
</dbReference>
<sequence length="186" mass="21451">MIKTLVTILCFTLMISCKCKQLYLTENDSLWAKSYEKGDVAIFQSNRDVNRKDTITILNKSHTLPGSDCNPLVSSTSSEFYLIEAKFQHEGQTNDSDYLLQLNKEEDGSAIPIIRIFDIEFNGSTLRDTVVTLDKFGAQNCYSFNNFQSFNNFPNFKIRNFVWSKKMGLIQYTTEKGEKYELLKRS</sequence>
<comment type="caution">
    <text evidence="1">The sequence shown here is derived from an EMBL/GenBank/DDBJ whole genome shotgun (WGS) entry which is preliminary data.</text>
</comment>
<name>A0A841ERW0_9BACT</name>
<organism evidence="1 2">
    <name type="scientific">Arcicella rosea</name>
    <dbReference type="NCBI Taxonomy" id="502909"/>
    <lineage>
        <taxon>Bacteria</taxon>
        <taxon>Pseudomonadati</taxon>
        <taxon>Bacteroidota</taxon>
        <taxon>Cytophagia</taxon>
        <taxon>Cytophagales</taxon>
        <taxon>Flectobacillaceae</taxon>
        <taxon>Arcicella</taxon>
    </lineage>
</organism>
<evidence type="ECO:0000313" key="1">
    <source>
        <dbReference type="EMBL" id="MBB6003418.1"/>
    </source>
</evidence>
<evidence type="ECO:0000313" key="2">
    <source>
        <dbReference type="Proteomes" id="UP000524404"/>
    </source>
</evidence>
<dbReference type="EMBL" id="JACHKT010000012">
    <property type="protein sequence ID" value="MBB6003418.1"/>
    <property type="molecule type" value="Genomic_DNA"/>
</dbReference>
<dbReference type="Proteomes" id="UP000524404">
    <property type="component" value="Unassembled WGS sequence"/>
</dbReference>
<proteinExistence type="predicted"/>